<protein>
    <recommendedName>
        <fullName evidence="3">Phage tail protein</fullName>
    </recommendedName>
</protein>
<evidence type="ECO:0000313" key="1">
    <source>
        <dbReference type="EMBL" id="PIT62020.1"/>
    </source>
</evidence>
<name>A0A2N9Y3I3_9NEIS</name>
<comment type="caution">
    <text evidence="1">The sequence shown here is derived from an EMBL/GenBank/DDBJ whole genome shotgun (WGS) entry which is preliminary data.</text>
</comment>
<organism evidence="1 2">
    <name type="scientific">Snodgrassella alvi</name>
    <dbReference type="NCBI Taxonomy" id="1196083"/>
    <lineage>
        <taxon>Bacteria</taxon>
        <taxon>Pseudomonadati</taxon>
        <taxon>Pseudomonadota</taxon>
        <taxon>Betaproteobacteria</taxon>
        <taxon>Neisseriales</taxon>
        <taxon>Neisseriaceae</taxon>
        <taxon>Snodgrassella</taxon>
    </lineage>
</organism>
<accession>A0A2N9Y3I3</accession>
<proteinExistence type="predicted"/>
<gene>
    <name evidence="1" type="ORF">BHC47_05885</name>
</gene>
<sequence>MARKTKTIHIDTGRDKGKTFLITEMPIMQADKWAQRALFALAGSGIDTAGINPNGGMLEMAKLAISVISKIDPQIGGELLDELLTCVQIVPSGGLARSLNVESDIEDLKTLFELRKEALLVHIDFLTDGNSPDTN</sequence>
<dbReference type="AlphaFoldDB" id="A0A2N9Y3I3"/>
<dbReference type="RefSeq" id="WP_100117067.1">
    <property type="nucleotide sequence ID" value="NZ_MEIV01000053.1"/>
</dbReference>
<evidence type="ECO:0008006" key="3">
    <source>
        <dbReference type="Google" id="ProtNLM"/>
    </source>
</evidence>
<dbReference type="EMBL" id="MEIV01000053">
    <property type="protein sequence ID" value="PIT62020.1"/>
    <property type="molecule type" value="Genomic_DNA"/>
</dbReference>
<evidence type="ECO:0000313" key="2">
    <source>
        <dbReference type="Proteomes" id="UP000231094"/>
    </source>
</evidence>
<dbReference type="Proteomes" id="UP000231094">
    <property type="component" value="Unassembled WGS sequence"/>
</dbReference>
<reference evidence="1 2" key="1">
    <citation type="journal article" date="2017" name="MBio">
        <title>Type VI secretion-mediated competition in the bee gut microbiome.</title>
        <authorList>
            <person name="Steele M.I."/>
            <person name="Kwong W.K."/>
            <person name="Powell J.E."/>
            <person name="Whiteley M."/>
            <person name="Moran N.A."/>
        </authorList>
    </citation>
    <scope>NUCLEOTIDE SEQUENCE [LARGE SCALE GENOMIC DNA]</scope>
    <source>
        <strain evidence="1 2">PEB0171</strain>
    </source>
</reference>